<evidence type="ECO:0000256" key="1">
    <source>
        <dbReference type="SAM" id="MobiDB-lite"/>
    </source>
</evidence>
<dbReference type="Proteomes" id="UP000192783">
    <property type="component" value="Unassembled WGS sequence"/>
</dbReference>
<keyword evidence="3" id="KW-1185">Reference proteome</keyword>
<reference evidence="2 3" key="1">
    <citation type="submission" date="2017-04" db="EMBL/GenBank/DDBJ databases">
        <authorList>
            <person name="Afonso C.L."/>
            <person name="Miller P.J."/>
            <person name="Scott M.A."/>
            <person name="Spackman E."/>
            <person name="Goraichik I."/>
            <person name="Dimitrov K.M."/>
            <person name="Suarez D.L."/>
            <person name="Swayne D.E."/>
        </authorList>
    </citation>
    <scope>NUCLEOTIDE SEQUENCE [LARGE SCALE GENOMIC DNA]</scope>
    <source>
        <strain evidence="2 3">DSM 13146</strain>
    </source>
</reference>
<organism evidence="2 3">
    <name type="scientific">Desulfacinum hydrothermale DSM 13146</name>
    <dbReference type="NCBI Taxonomy" id="1121390"/>
    <lineage>
        <taxon>Bacteria</taxon>
        <taxon>Pseudomonadati</taxon>
        <taxon>Thermodesulfobacteriota</taxon>
        <taxon>Syntrophobacteria</taxon>
        <taxon>Syntrophobacterales</taxon>
        <taxon>Syntrophobacteraceae</taxon>
        <taxon>Desulfacinum</taxon>
    </lineage>
</organism>
<dbReference type="EMBL" id="FWXF01000015">
    <property type="protein sequence ID" value="SMC26105.1"/>
    <property type="molecule type" value="Genomic_DNA"/>
</dbReference>
<gene>
    <name evidence="2" type="ORF">SAMN02746041_02534</name>
</gene>
<sequence length="71" mass="8073">MMMAKAQPTRQRDSVRHGAQPIPNPVLCREGRGIRHFACAHYDACLDKAAKAMWTGFTCVECAFYNSRDRE</sequence>
<evidence type="ECO:0000313" key="3">
    <source>
        <dbReference type="Proteomes" id="UP000192783"/>
    </source>
</evidence>
<name>A0A1W1XQG7_9BACT</name>
<evidence type="ECO:0000313" key="2">
    <source>
        <dbReference type="EMBL" id="SMC26105.1"/>
    </source>
</evidence>
<proteinExistence type="predicted"/>
<feature type="region of interest" description="Disordered" evidence="1">
    <location>
        <begin position="1"/>
        <end position="21"/>
    </location>
</feature>
<protein>
    <submittedName>
        <fullName evidence="2">Uncharacterized protein</fullName>
    </submittedName>
</protein>
<dbReference type="AlphaFoldDB" id="A0A1W1XQG7"/>
<accession>A0A1W1XQG7</accession>